<accession>A0A0R2FAZ7</accession>
<sequence length="173" mass="19354">MTKTLHWVAMTGVLTAVMVVARLFVHPWPNVTPFTALVILVAWYFGWRIALPAASLAVILTGLLLGMHPVVMVQLILYAGLVLITSGSRHVADEKSMALIVGLVFCLTYGFWTTILQAPFLFGGFNWPAIWSYWLAGLSFDFAHCVTTFMCVIALFHPFSRIMTMYQKLPQKT</sequence>
<evidence type="ECO:0000256" key="1">
    <source>
        <dbReference type="SAM" id="Phobius"/>
    </source>
</evidence>
<feature type="transmembrane region" description="Helical" evidence="1">
    <location>
        <begin position="31"/>
        <end position="50"/>
    </location>
</feature>
<reference evidence="3 4" key="2">
    <citation type="journal article" date="2021" name="Int. J. Food Microbiol.">
        <title>Safety demonstration of a microbial species for use in the food chain: Weissella confusa.</title>
        <authorList>
            <person name="Bourdichon F."/>
            <person name="Patrone V."/>
            <person name="Fontana A."/>
            <person name="Milani G."/>
            <person name="Morelli L."/>
        </authorList>
    </citation>
    <scope>NUCLEOTIDE SEQUENCE [LARGE SCALE GENOMIC DNA]</scope>
    <source>
        <strain evidence="2">CCUG 30943</strain>
        <strain evidence="3 4">CCUG 43002</strain>
    </source>
</reference>
<dbReference type="RefSeq" id="WP_004560228.1">
    <property type="nucleotide sequence ID" value="NZ_ALXH01000079.1"/>
</dbReference>
<keyword evidence="1" id="KW-1133">Transmembrane helix</keyword>
<keyword evidence="1" id="KW-0812">Transmembrane</keyword>
<feature type="transmembrane region" description="Helical" evidence="1">
    <location>
        <begin position="56"/>
        <end position="84"/>
    </location>
</feature>
<gene>
    <name evidence="3" type="ORF">HAU20_03035</name>
    <name evidence="2" type="ORF">HAU43_06130</name>
</gene>
<reference evidence="3" key="1">
    <citation type="submission" date="2020-02" db="EMBL/GenBank/DDBJ databases">
        <authorList>
            <person name="Fontana A."/>
            <person name="Patrone V."/>
            <person name="Morelli L."/>
        </authorList>
    </citation>
    <scope>NUCLEOTIDE SEQUENCE</scope>
    <source>
        <strain evidence="2">CCUG 30943</strain>
        <strain evidence="3">CCUG 43002</strain>
    </source>
</reference>
<dbReference type="EMBL" id="JAAOCX010000006">
    <property type="protein sequence ID" value="MBJ7632659.1"/>
    <property type="molecule type" value="Genomic_DNA"/>
</dbReference>
<name>A0A0R2FAZ7_WEICO</name>
<keyword evidence="1" id="KW-0472">Membrane</keyword>
<dbReference type="Proteomes" id="UP000808038">
    <property type="component" value="Unassembled WGS sequence"/>
</dbReference>
<organism evidence="3 4">
    <name type="scientific">Weissella confusa</name>
    <name type="common">Lactobacillus confusus</name>
    <dbReference type="NCBI Taxonomy" id="1583"/>
    <lineage>
        <taxon>Bacteria</taxon>
        <taxon>Bacillati</taxon>
        <taxon>Bacillota</taxon>
        <taxon>Bacilli</taxon>
        <taxon>Lactobacillales</taxon>
        <taxon>Lactobacillaceae</taxon>
        <taxon>Weissella</taxon>
    </lineage>
</organism>
<feature type="transmembrane region" description="Helical" evidence="1">
    <location>
        <begin position="96"/>
        <end position="118"/>
    </location>
</feature>
<feature type="transmembrane region" description="Helical" evidence="1">
    <location>
        <begin position="130"/>
        <end position="156"/>
    </location>
</feature>
<protein>
    <recommendedName>
        <fullName evidence="5">ECF transporter S component</fullName>
    </recommendedName>
</protein>
<dbReference type="Gene3D" id="1.10.1760.20">
    <property type="match status" value="1"/>
</dbReference>
<evidence type="ECO:0000313" key="4">
    <source>
        <dbReference type="Proteomes" id="UP000728106"/>
    </source>
</evidence>
<proteinExistence type="predicted"/>
<keyword evidence="4" id="KW-1185">Reference proteome</keyword>
<comment type="caution">
    <text evidence="3">The sequence shown here is derived from an EMBL/GenBank/DDBJ whole genome shotgun (WGS) entry which is preliminary data.</text>
</comment>
<dbReference type="EMBL" id="JAAOCP010000003">
    <property type="protein sequence ID" value="MBJ7638364.1"/>
    <property type="molecule type" value="Genomic_DNA"/>
</dbReference>
<dbReference type="GeneID" id="57978167"/>
<dbReference type="Proteomes" id="UP000728106">
    <property type="component" value="Unassembled WGS sequence"/>
</dbReference>
<dbReference type="AlphaFoldDB" id="A0A0R2FAZ7"/>
<dbReference type="OrthoDB" id="5198189at2"/>
<feature type="transmembrane region" description="Helical" evidence="1">
    <location>
        <begin position="6"/>
        <end position="24"/>
    </location>
</feature>
<evidence type="ECO:0000313" key="3">
    <source>
        <dbReference type="EMBL" id="MBJ7638364.1"/>
    </source>
</evidence>
<evidence type="ECO:0008006" key="5">
    <source>
        <dbReference type="Google" id="ProtNLM"/>
    </source>
</evidence>
<evidence type="ECO:0000313" key="2">
    <source>
        <dbReference type="EMBL" id="MBJ7632659.1"/>
    </source>
</evidence>